<name>A0A7V0Z4M7_UNCW3</name>
<gene>
    <name evidence="5" type="primary">rpmC</name>
    <name evidence="6" type="ORF">ENP86_03275</name>
</gene>
<protein>
    <recommendedName>
        <fullName evidence="4 5">Large ribosomal subunit protein uL29</fullName>
    </recommendedName>
</protein>
<evidence type="ECO:0000256" key="5">
    <source>
        <dbReference type="HAMAP-Rule" id="MF_00374"/>
    </source>
</evidence>
<dbReference type="CDD" id="cd00427">
    <property type="entry name" value="Ribosomal_L29_HIP"/>
    <property type="match status" value="1"/>
</dbReference>
<dbReference type="Gene3D" id="1.10.287.310">
    <property type="match status" value="1"/>
</dbReference>
<comment type="similarity">
    <text evidence="1 5">Belongs to the universal ribosomal protein uL29 family.</text>
</comment>
<dbReference type="InterPro" id="IPR018254">
    <property type="entry name" value="Ribosomal_uL29_CS"/>
</dbReference>
<dbReference type="GO" id="GO:0022625">
    <property type="term" value="C:cytosolic large ribosomal subunit"/>
    <property type="evidence" value="ECO:0007669"/>
    <property type="project" value="TreeGrafter"/>
</dbReference>
<comment type="caution">
    <text evidence="6">The sequence shown here is derived from an EMBL/GenBank/DDBJ whole genome shotgun (WGS) entry which is preliminary data.</text>
</comment>
<evidence type="ECO:0000313" key="6">
    <source>
        <dbReference type="EMBL" id="HDY58557.1"/>
    </source>
</evidence>
<proteinExistence type="inferred from homology"/>
<dbReference type="GO" id="GO:0006412">
    <property type="term" value="P:translation"/>
    <property type="evidence" value="ECO:0007669"/>
    <property type="project" value="UniProtKB-UniRule"/>
</dbReference>
<sequence>MKVYELREKSREELIEMLNGLYRELFNLRMRHASQQLPNPLRLRIIKRDIARIRTILREDELGKRKLIQAKQVQTKTKAKKGE</sequence>
<dbReference type="SUPFAM" id="SSF46561">
    <property type="entry name" value="Ribosomal protein L29 (L29p)"/>
    <property type="match status" value="1"/>
</dbReference>
<evidence type="ECO:0000256" key="4">
    <source>
        <dbReference type="ARBA" id="ARBA00035204"/>
    </source>
</evidence>
<accession>A0A7V0Z4M7</accession>
<dbReference type="PANTHER" id="PTHR10916">
    <property type="entry name" value="60S RIBOSOMAL PROTEIN L35/50S RIBOSOMAL PROTEIN L29"/>
    <property type="match status" value="1"/>
</dbReference>
<dbReference type="GO" id="GO:0003735">
    <property type="term" value="F:structural constituent of ribosome"/>
    <property type="evidence" value="ECO:0007669"/>
    <property type="project" value="InterPro"/>
</dbReference>
<dbReference type="InterPro" id="IPR001854">
    <property type="entry name" value="Ribosomal_uL29"/>
</dbReference>
<dbReference type="HAMAP" id="MF_00374">
    <property type="entry name" value="Ribosomal_uL29"/>
    <property type="match status" value="1"/>
</dbReference>
<organism evidence="6">
    <name type="scientific">candidate division WOR-3 bacterium</name>
    <dbReference type="NCBI Taxonomy" id="2052148"/>
    <lineage>
        <taxon>Bacteria</taxon>
        <taxon>Bacteria division WOR-3</taxon>
    </lineage>
</organism>
<dbReference type="PANTHER" id="PTHR10916:SF0">
    <property type="entry name" value="LARGE RIBOSOMAL SUBUNIT PROTEIN UL29C"/>
    <property type="match status" value="1"/>
</dbReference>
<evidence type="ECO:0000256" key="1">
    <source>
        <dbReference type="ARBA" id="ARBA00009254"/>
    </source>
</evidence>
<dbReference type="InterPro" id="IPR050063">
    <property type="entry name" value="Ribosomal_protein_uL29"/>
</dbReference>
<dbReference type="FunFam" id="1.10.287.310:FF:000001">
    <property type="entry name" value="50S ribosomal protein L29"/>
    <property type="match status" value="1"/>
</dbReference>
<dbReference type="AlphaFoldDB" id="A0A7V0Z4M7"/>
<dbReference type="EMBL" id="DSKY01000009">
    <property type="protein sequence ID" value="HDY58557.1"/>
    <property type="molecule type" value="Genomic_DNA"/>
</dbReference>
<dbReference type="InterPro" id="IPR036049">
    <property type="entry name" value="Ribosomal_uL29_sf"/>
</dbReference>
<dbReference type="Pfam" id="PF00831">
    <property type="entry name" value="Ribosomal_L29"/>
    <property type="match status" value="1"/>
</dbReference>
<keyword evidence="3 5" id="KW-0687">Ribonucleoprotein</keyword>
<dbReference type="PROSITE" id="PS00579">
    <property type="entry name" value="RIBOSOMAL_L29"/>
    <property type="match status" value="1"/>
</dbReference>
<reference evidence="6" key="1">
    <citation type="journal article" date="2020" name="mSystems">
        <title>Genome- and Community-Level Interaction Insights into Carbon Utilization and Element Cycling Functions of Hydrothermarchaeota in Hydrothermal Sediment.</title>
        <authorList>
            <person name="Zhou Z."/>
            <person name="Liu Y."/>
            <person name="Xu W."/>
            <person name="Pan J."/>
            <person name="Luo Z.H."/>
            <person name="Li M."/>
        </authorList>
    </citation>
    <scope>NUCLEOTIDE SEQUENCE [LARGE SCALE GENOMIC DNA]</scope>
    <source>
        <strain evidence="6">SpSt-258</strain>
    </source>
</reference>
<dbReference type="NCBIfam" id="TIGR00012">
    <property type="entry name" value="L29"/>
    <property type="match status" value="1"/>
</dbReference>
<keyword evidence="2 5" id="KW-0689">Ribosomal protein</keyword>
<evidence type="ECO:0000256" key="2">
    <source>
        <dbReference type="ARBA" id="ARBA00022980"/>
    </source>
</evidence>
<evidence type="ECO:0000256" key="3">
    <source>
        <dbReference type="ARBA" id="ARBA00023274"/>
    </source>
</evidence>